<accession>A0A9J5XGJ5</accession>
<dbReference type="EMBL" id="JACXVP010000009">
    <property type="protein sequence ID" value="KAG5586294.1"/>
    <property type="molecule type" value="Genomic_DNA"/>
</dbReference>
<keyword evidence="2" id="KW-1185">Reference proteome</keyword>
<protein>
    <submittedName>
        <fullName evidence="1">Uncharacterized protein</fullName>
    </submittedName>
</protein>
<reference evidence="1 2" key="1">
    <citation type="submission" date="2020-09" db="EMBL/GenBank/DDBJ databases">
        <title>De no assembly of potato wild relative species, Solanum commersonii.</title>
        <authorList>
            <person name="Cho K."/>
        </authorList>
    </citation>
    <scope>NUCLEOTIDE SEQUENCE [LARGE SCALE GENOMIC DNA]</scope>
    <source>
        <strain evidence="1">LZ3.2</strain>
        <tissue evidence="1">Leaf</tissue>
    </source>
</reference>
<name>A0A9J5XGJ5_SOLCO</name>
<dbReference type="PANTHER" id="PTHR33233:SF17">
    <property type="entry name" value="DUF4283 DOMAIN-CONTAINING PROTEIN"/>
    <property type="match status" value="1"/>
</dbReference>
<organism evidence="1 2">
    <name type="scientific">Solanum commersonii</name>
    <name type="common">Commerson's wild potato</name>
    <name type="synonym">Commerson's nightshade</name>
    <dbReference type="NCBI Taxonomy" id="4109"/>
    <lineage>
        <taxon>Eukaryota</taxon>
        <taxon>Viridiplantae</taxon>
        <taxon>Streptophyta</taxon>
        <taxon>Embryophyta</taxon>
        <taxon>Tracheophyta</taxon>
        <taxon>Spermatophyta</taxon>
        <taxon>Magnoliopsida</taxon>
        <taxon>eudicotyledons</taxon>
        <taxon>Gunneridae</taxon>
        <taxon>Pentapetalae</taxon>
        <taxon>asterids</taxon>
        <taxon>lamiids</taxon>
        <taxon>Solanales</taxon>
        <taxon>Solanaceae</taxon>
        <taxon>Solanoideae</taxon>
        <taxon>Solaneae</taxon>
        <taxon>Solanum</taxon>
    </lineage>
</organism>
<feature type="non-terminal residue" evidence="1">
    <location>
        <position position="1"/>
    </location>
</feature>
<evidence type="ECO:0000313" key="1">
    <source>
        <dbReference type="EMBL" id="KAG5586294.1"/>
    </source>
</evidence>
<dbReference type="OrthoDB" id="1939300at2759"/>
<comment type="caution">
    <text evidence="1">The sequence shown here is derived from an EMBL/GenBank/DDBJ whole genome shotgun (WGS) entry which is preliminary data.</text>
</comment>
<dbReference type="PANTHER" id="PTHR33233">
    <property type="entry name" value="ENDONUCLEASE/EXONUCLEASE/PHOSPHATASE"/>
    <property type="match status" value="1"/>
</dbReference>
<gene>
    <name evidence="1" type="ORF">H5410_046728</name>
</gene>
<sequence>VGVNDPQKDPTWTSLFTNNRAATSGLCLKYIPLEILNGQLVVQQIQEVIIFQSTAKLQLCYHEKGYYVIIFQSTKGLNEVPFFGPYTMNNKHVIMKILFFCPYIMNNKHNRKCMGIPILANECTTEQTRISFTRMLIEGNITKFLPER</sequence>
<dbReference type="Proteomes" id="UP000824120">
    <property type="component" value="Chromosome 9"/>
</dbReference>
<evidence type="ECO:0000313" key="2">
    <source>
        <dbReference type="Proteomes" id="UP000824120"/>
    </source>
</evidence>
<proteinExistence type="predicted"/>
<dbReference type="AlphaFoldDB" id="A0A9J5XGJ5"/>